<name>A0A0K1PGU8_9BACT</name>
<dbReference type="STRING" id="1391653.AKJ08_2731"/>
<dbReference type="PANTHER" id="PTHR43229:SF2">
    <property type="entry name" value="NODULATION PROTEIN J"/>
    <property type="match status" value="1"/>
</dbReference>
<evidence type="ECO:0000256" key="5">
    <source>
        <dbReference type="RuleBase" id="RU361157"/>
    </source>
</evidence>
<organism evidence="7 8">
    <name type="scientific">Vulgatibacter incomptus</name>
    <dbReference type="NCBI Taxonomy" id="1391653"/>
    <lineage>
        <taxon>Bacteria</taxon>
        <taxon>Pseudomonadati</taxon>
        <taxon>Myxococcota</taxon>
        <taxon>Myxococcia</taxon>
        <taxon>Myxococcales</taxon>
        <taxon>Cystobacterineae</taxon>
        <taxon>Vulgatibacteraceae</taxon>
        <taxon>Vulgatibacter</taxon>
    </lineage>
</organism>
<dbReference type="InterPro" id="IPR047817">
    <property type="entry name" value="ABC2_TM_bact-type"/>
</dbReference>
<evidence type="ECO:0000256" key="4">
    <source>
        <dbReference type="ARBA" id="ARBA00023136"/>
    </source>
</evidence>
<keyword evidence="5" id="KW-1003">Cell membrane</keyword>
<sequence>MWKMVQIEPLEGSALSWALADAWTIAKRNLTHIRHMPEKLADVTVQPVMFVLLFAYVFGSAIVIPGGNYREFLMPGIFTQSVIFATMGIMSSIVTDMSTGVMDRFRSLPISRSAVLVGHTFSSLLESLLGLTVMVICGLIVGWRAHTPLASVLGGFGLLLYIAFALSWIGVYVGLFLRTTEAAQGVGFVVIFPLTFLANTFVPTSGFPAWLRAIADWNPTSAFVAATRELFGNGVAVAQTETAWPLQHAVPVSIAWCTLVVAIFLPLAVGRFRRAMAS</sequence>
<feature type="transmembrane region" description="Helical" evidence="5">
    <location>
        <begin position="249"/>
        <end position="269"/>
    </location>
</feature>
<keyword evidence="4 5" id="KW-0472">Membrane</keyword>
<evidence type="ECO:0000259" key="6">
    <source>
        <dbReference type="PROSITE" id="PS51012"/>
    </source>
</evidence>
<comment type="subcellular location">
    <subcellularLocation>
        <location evidence="5">Cell membrane</location>
        <topology evidence="5">Multi-pass membrane protein</topology>
    </subcellularLocation>
    <subcellularLocation>
        <location evidence="1">Membrane</location>
        <topology evidence="1">Multi-pass membrane protein</topology>
    </subcellularLocation>
</comment>
<dbReference type="RefSeq" id="WP_050726524.1">
    <property type="nucleotide sequence ID" value="NZ_CP012332.1"/>
</dbReference>
<feature type="transmembrane region" description="Helical" evidence="5">
    <location>
        <begin position="115"/>
        <end position="143"/>
    </location>
</feature>
<evidence type="ECO:0000256" key="2">
    <source>
        <dbReference type="ARBA" id="ARBA00022692"/>
    </source>
</evidence>
<keyword evidence="5" id="KW-0813">Transport</keyword>
<accession>A0A0K1PGU8</accession>
<feature type="transmembrane region" description="Helical" evidence="5">
    <location>
        <begin position="43"/>
        <end position="66"/>
    </location>
</feature>
<feature type="transmembrane region" description="Helical" evidence="5">
    <location>
        <begin position="72"/>
        <end position="94"/>
    </location>
</feature>
<dbReference type="PATRIC" id="fig|1391653.3.peg.2833"/>
<comment type="similarity">
    <text evidence="5">Belongs to the ABC-2 integral membrane protein family.</text>
</comment>
<dbReference type="EMBL" id="CP012332">
    <property type="protein sequence ID" value="AKU92344.1"/>
    <property type="molecule type" value="Genomic_DNA"/>
</dbReference>
<feature type="transmembrane region" description="Helical" evidence="5">
    <location>
        <begin position="149"/>
        <end position="175"/>
    </location>
</feature>
<dbReference type="AlphaFoldDB" id="A0A0K1PGU8"/>
<keyword evidence="3 5" id="KW-1133">Transmembrane helix</keyword>
<feature type="transmembrane region" description="Helical" evidence="5">
    <location>
        <begin position="182"/>
        <end position="202"/>
    </location>
</feature>
<dbReference type="InterPro" id="IPR013525">
    <property type="entry name" value="ABC2_TM"/>
</dbReference>
<protein>
    <recommendedName>
        <fullName evidence="5">Transport permease protein</fullName>
    </recommendedName>
</protein>
<reference evidence="7 8" key="1">
    <citation type="submission" date="2015-08" db="EMBL/GenBank/DDBJ databases">
        <authorList>
            <person name="Babu N.S."/>
            <person name="Beckwith C.J."/>
            <person name="Beseler K.G."/>
            <person name="Brison A."/>
            <person name="Carone J.V."/>
            <person name="Caskin T.P."/>
            <person name="Diamond M."/>
            <person name="Durham M.E."/>
            <person name="Foxe J.M."/>
            <person name="Go M."/>
            <person name="Henderson B.A."/>
            <person name="Jones I.B."/>
            <person name="McGettigan J.A."/>
            <person name="Micheletti S.J."/>
            <person name="Nasrallah M.E."/>
            <person name="Ortiz D."/>
            <person name="Piller C.R."/>
            <person name="Privatt S.R."/>
            <person name="Schneider S.L."/>
            <person name="Sharp S."/>
            <person name="Smith T.C."/>
            <person name="Stanton J.D."/>
            <person name="Ullery H.E."/>
            <person name="Wilson R.J."/>
            <person name="Serrano M.G."/>
            <person name="Buck G."/>
            <person name="Lee V."/>
            <person name="Wang Y."/>
            <person name="Carvalho R."/>
            <person name="Voegtly L."/>
            <person name="Shi R."/>
            <person name="Duckworth R."/>
            <person name="Johnson A."/>
            <person name="Loviza R."/>
            <person name="Walstead R."/>
            <person name="Shah Z."/>
            <person name="Kiflezghi M."/>
            <person name="Wade K."/>
            <person name="Ball S.L."/>
            <person name="Bradley K.W."/>
            <person name="Asai D.J."/>
            <person name="Bowman C.A."/>
            <person name="Russell D.A."/>
            <person name="Pope W.H."/>
            <person name="Jacobs-Sera D."/>
            <person name="Hendrix R.W."/>
            <person name="Hatfull G.F."/>
        </authorList>
    </citation>
    <scope>NUCLEOTIDE SEQUENCE [LARGE SCALE GENOMIC DNA]</scope>
    <source>
        <strain evidence="7 8">DSM 27710</strain>
    </source>
</reference>
<keyword evidence="2 5" id="KW-0812">Transmembrane</keyword>
<dbReference type="KEGG" id="vin:AKJ08_2731"/>
<dbReference type="GO" id="GO:0043190">
    <property type="term" value="C:ATP-binding cassette (ABC) transporter complex"/>
    <property type="evidence" value="ECO:0007669"/>
    <property type="project" value="InterPro"/>
</dbReference>
<evidence type="ECO:0000313" key="7">
    <source>
        <dbReference type="EMBL" id="AKU92344.1"/>
    </source>
</evidence>
<evidence type="ECO:0000256" key="1">
    <source>
        <dbReference type="ARBA" id="ARBA00004141"/>
    </source>
</evidence>
<evidence type="ECO:0000256" key="3">
    <source>
        <dbReference type="ARBA" id="ARBA00022989"/>
    </source>
</evidence>
<gene>
    <name evidence="7" type="ORF">AKJ08_2731</name>
</gene>
<dbReference type="PANTHER" id="PTHR43229">
    <property type="entry name" value="NODULATION PROTEIN J"/>
    <property type="match status" value="1"/>
</dbReference>
<dbReference type="PIRSF" id="PIRSF006648">
    <property type="entry name" value="DrrB"/>
    <property type="match status" value="1"/>
</dbReference>
<evidence type="ECO:0000313" key="8">
    <source>
        <dbReference type="Proteomes" id="UP000055590"/>
    </source>
</evidence>
<proteinExistence type="inferred from homology"/>
<dbReference type="Proteomes" id="UP000055590">
    <property type="component" value="Chromosome"/>
</dbReference>
<feature type="domain" description="ABC transmembrane type-2" evidence="6">
    <location>
        <begin position="38"/>
        <end position="275"/>
    </location>
</feature>
<dbReference type="PROSITE" id="PS51012">
    <property type="entry name" value="ABC_TM2"/>
    <property type="match status" value="1"/>
</dbReference>
<dbReference type="InterPro" id="IPR000412">
    <property type="entry name" value="ABC_2_transport"/>
</dbReference>
<dbReference type="Pfam" id="PF01061">
    <property type="entry name" value="ABC2_membrane"/>
    <property type="match status" value="1"/>
</dbReference>
<dbReference type="InterPro" id="IPR051784">
    <property type="entry name" value="Nod_factor_ABC_transporter"/>
</dbReference>
<keyword evidence="8" id="KW-1185">Reference proteome</keyword>
<dbReference type="GO" id="GO:0140359">
    <property type="term" value="F:ABC-type transporter activity"/>
    <property type="evidence" value="ECO:0007669"/>
    <property type="project" value="InterPro"/>
</dbReference>